<dbReference type="EMBL" id="VCQU01000001">
    <property type="protein sequence ID" value="NMN93566.1"/>
    <property type="molecule type" value="Genomic_DNA"/>
</dbReference>
<dbReference type="InterPro" id="IPR000182">
    <property type="entry name" value="GNAT_dom"/>
</dbReference>
<dbReference type="AlphaFoldDB" id="A0A848K7J1"/>
<evidence type="ECO:0000256" key="1">
    <source>
        <dbReference type="ARBA" id="ARBA00022679"/>
    </source>
</evidence>
<reference evidence="4 5" key="2">
    <citation type="submission" date="2020-06" db="EMBL/GenBank/DDBJ databases">
        <title>Antribacter stalactiti gen. nov., sp. nov., a new member of the family Nacardiaceae isolated from a cave.</title>
        <authorList>
            <person name="Kim I.S."/>
        </authorList>
    </citation>
    <scope>NUCLEOTIDE SEQUENCE [LARGE SCALE GENOMIC DNA]</scope>
    <source>
        <strain evidence="4 5">YC2-7</strain>
    </source>
</reference>
<dbReference type="Proteomes" id="UP000535543">
    <property type="component" value="Unassembled WGS sequence"/>
</dbReference>
<name>A0A848K7J1_9NOCA</name>
<keyword evidence="1 4" id="KW-0808">Transferase</keyword>
<keyword evidence="2" id="KW-0012">Acyltransferase</keyword>
<gene>
    <name evidence="4" type="ORF">FGL95_00765</name>
</gene>
<organism evidence="4 5">
    <name type="scientific">Antrihabitans stalactiti</name>
    <dbReference type="NCBI Taxonomy" id="2584121"/>
    <lineage>
        <taxon>Bacteria</taxon>
        <taxon>Bacillati</taxon>
        <taxon>Actinomycetota</taxon>
        <taxon>Actinomycetes</taxon>
        <taxon>Mycobacteriales</taxon>
        <taxon>Nocardiaceae</taxon>
        <taxon>Antrihabitans</taxon>
    </lineage>
</organism>
<feature type="domain" description="N-acetyltransferase" evidence="3">
    <location>
        <begin position="1"/>
        <end position="165"/>
    </location>
</feature>
<evidence type="ECO:0000256" key="2">
    <source>
        <dbReference type="ARBA" id="ARBA00023315"/>
    </source>
</evidence>
<dbReference type="RefSeq" id="WP_169584272.1">
    <property type="nucleotide sequence ID" value="NZ_VCQU01000001.1"/>
</dbReference>
<sequence length="166" mass="18664">MIRPALTTDIERLQDIEIAAGQPFRAIGMDRIADDDPPSTQNLTGYIERHCAWVSTVDGVVAAYLLADRIDGFAHIEQVSVHPDYGRRGVGAALIEHLDQWAKDHGLTALTLTTFRDVPWNGPYYERLGFHEMTDAPDELVAIRAHETELGLDEWPRIAMVRTCRN</sequence>
<dbReference type="PROSITE" id="PS51186">
    <property type="entry name" value="GNAT"/>
    <property type="match status" value="1"/>
</dbReference>
<reference evidence="4 5" key="1">
    <citation type="submission" date="2019-05" db="EMBL/GenBank/DDBJ databases">
        <authorList>
            <person name="Lee S.D."/>
        </authorList>
    </citation>
    <scope>NUCLEOTIDE SEQUENCE [LARGE SCALE GENOMIC DNA]</scope>
    <source>
        <strain evidence="4 5">YC2-7</strain>
    </source>
</reference>
<comment type="caution">
    <text evidence="4">The sequence shown here is derived from an EMBL/GenBank/DDBJ whole genome shotgun (WGS) entry which is preliminary data.</text>
</comment>
<proteinExistence type="predicted"/>
<dbReference type="PANTHER" id="PTHR43877">
    <property type="entry name" value="AMINOALKYLPHOSPHONATE N-ACETYLTRANSFERASE-RELATED-RELATED"/>
    <property type="match status" value="1"/>
</dbReference>
<dbReference type="CDD" id="cd04301">
    <property type="entry name" value="NAT_SF"/>
    <property type="match status" value="1"/>
</dbReference>
<dbReference type="Pfam" id="PF00583">
    <property type="entry name" value="Acetyltransf_1"/>
    <property type="match status" value="1"/>
</dbReference>
<protein>
    <submittedName>
        <fullName evidence="4">GNAT family N-acetyltransferase</fullName>
    </submittedName>
</protein>
<dbReference type="Gene3D" id="3.40.630.30">
    <property type="match status" value="1"/>
</dbReference>
<dbReference type="SUPFAM" id="SSF55729">
    <property type="entry name" value="Acyl-CoA N-acyltransferases (Nat)"/>
    <property type="match status" value="1"/>
</dbReference>
<keyword evidence="5" id="KW-1185">Reference proteome</keyword>
<evidence type="ECO:0000259" key="3">
    <source>
        <dbReference type="PROSITE" id="PS51186"/>
    </source>
</evidence>
<evidence type="ECO:0000313" key="5">
    <source>
        <dbReference type="Proteomes" id="UP000535543"/>
    </source>
</evidence>
<dbReference type="GO" id="GO:0016747">
    <property type="term" value="F:acyltransferase activity, transferring groups other than amino-acyl groups"/>
    <property type="evidence" value="ECO:0007669"/>
    <property type="project" value="InterPro"/>
</dbReference>
<evidence type="ECO:0000313" key="4">
    <source>
        <dbReference type="EMBL" id="NMN93566.1"/>
    </source>
</evidence>
<accession>A0A848K7J1</accession>
<dbReference type="InterPro" id="IPR016181">
    <property type="entry name" value="Acyl_CoA_acyltransferase"/>
</dbReference>
<dbReference type="InterPro" id="IPR050832">
    <property type="entry name" value="Bact_Acetyltransf"/>
</dbReference>